<name>A0A1C3NXH9_9ACTN</name>
<proteinExistence type="predicted"/>
<dbReference type="EMBL" id="FLUV01001014">
    <property type="protein sequence ID" value="SBW22273.1"/>
    <property type="molecule type" value="Genomic_DNA"/>
</dbReference>
<dbReference type="AlphaFoldDB" id="A0A1C3NXH9"/>
<dbReference type="Proteomes" id="UP000199013">
    <property type="component" value="Unassembled WGS sequence"/>
</dbReference>
<gene>
    <name evidence="1" type="ORF">FDG2_2399</name>
</gene>
<evidence type="ECO:0000313" key="1">
    <source>
        <dbReference type="EMBL" id="SBW22273.1"/>
    </source>
</evidence>
<keyword evidence="2" id="KW-1185">Reference proteome</keyword>
<accession>A0A1C3NXH9</accession>
<organism evidence="1 2">
    <name type="scientific">Candidatus Protofrankia californiensis</name>
    <dbReference type="NCBI Taxonomy" id="1839754"/>
    <lineage>
        <taxon>Bacteria</taxon>
        <taxon>Bacillati</taxon>
        <taxon>Actinomycetota</taxon>
        <taxon>Actinomycetes</taxon>
        <taxon>Frankiales</taxon>
        <taxon>Frankiaceae</taxon>
        <taxon>Protofrankia</taxon>
    </lineage>
</organism>
<sequence length="33" mass="3272">MVLLAAAVAGALLFGLFPAVEPHLPLARVTVGG</sequence>
<evidence type="ECO:0000313" key="2">
    <source>
        <dbReference type="Proteomes" id="UP000199013"/>
    </source>
</evidence>
<protein>
    <submittedName>
        <fullName evidence="1">Putative membrane protein</fullName>
    </submittedName>
</protein>
<reference evidence="2" key="1">
    <citation type="submission" date="2016-02" db="EMBL/GenBank/DDBJ databases">
        <authorList>
            <person name="Wibberg D."/>
        </authorList>
    </citation>
    <scope>NUCLEOTIDE SEQUENCE [LARGE SCALE GENOMIC DNA]</scope>
</reference>